<organism evidence="2 3">
    <name type="scientific">Rhodobium gokarnense</name>
    <dbReference type="NCBI Taxonomy" id="364296"/>
    <lineage>
        <taxon>Bacteria</taxon>
        <taxon>Pseudomonadati</taxon>
        <taxon>Pseudomonadota</taxon>
        <taxon>Alphaproteobacteria</taxon>
        <taxon>Hyphomicrobiales</taxon>
        <taxon>Rhodobiaceae</taxon>
        <taxon>Rhodobium</taxon>
    </lineage>
</organism>
<name>A0ABT3HH21_9HYPH</name>
<sequence>MILIGMDIATVTGVALRDDDGQIKAWSFRVDGDGPGDVFKAFEDKVYRILKKHRPVRIAIEAPLRSDISRETTEEYFVDNVRHVRKVRSPITNINTLRKLYGFTAIVYACACRCSIPVEEVKENQWRSAFGVKIGKGVPSSGRRKAWKQAAIDRCRLVGVRALDSDAAEAVGVLWWLQGQMVGPRGARVRAESLFSFEGSDGRRKDQASGDDRRLPGKGRAPARRSGGASEDGGDQGALDLCDAPGGGLRRHRQGAAHD</sequence>
<evidence type="ECO:0000256" key="1">
    <source>
        <dbReference type="SAM" id="MobiDB-lite"/>
    </source>
</evidence>
<dbReference type="Gene3D" id="3.30.420.10">
    <property type="entry name" value="Ribonuclease H-like superfamily/Ribonuclease H"/>
    <property type="match status" value="1"/>
</dbReference>
<dbReference type="Proteomes" id="UP001209755">
    <property type="component" value="Unassembled WGS sequence"/>
</dbReference>
<dbReference type="InterPro" id="IPR012337">
    <property type="entry name" value="RNaseH-like_sf"/>
</dbReference>
<dbReference type="InterPro" id="IPR036397">
    <property type="entry name" value="RNaseH_sf"/>
</dbReference>
<reference evidence="3" key="1">
    <citation type="submission" date="2023-07" db="EMBL/GenBank/DDBJ databases">
        <title>Genome sequencing of Purple Non-Sulfur Bacteria from various extreme environments.</title>
        <authorList>
            <person name="Mayer M."/>
        </authorList>
    </citation>
    <scope>NUCLEOTIDE SEQUENCE [LARGE SCALE GENOMIC DNA]</scope>
    <source>
        <strain evidence="3">DSM 17935</strain>
    </source>
</reference>
<protein>
    <submittedName>
        <fullName evidence="2">Uncharacterized protein</fullName>
    </submittedName>
</protein>
<comment type="caution">
    <text evidence="2">The sequence shown here is derived from an EMBL/GenBank/DDBJ whole genome shotgun (WGS) entry which is preliminary data.</text>
</comment>
<feature type="compositionally biased region" description="Basic and acidic residues" evidence="1">
    <location>
        <begin position="200"/>
        <end position="215"/>
    </location>
</feature>
<dbReference type="RefSeq" id="WP_264603277.1">
    <property type="nucleotide sequence ID" value="NZ_JAOQNS010000014.1"/>
</dbReference>
<gene>
    <name evidence="2" type="ORF">M2319_004056</name>
</gene>
<dbReference type="SUPFAM" id="SSF53098">
    <property type="entry name" value="Ribonuclease H-like"/>
    <property type="match status" value="1"/>
</dbReference>
<feature type="compositionally biased region" description="Basic residues" evidence="1">
    <location>
        <begin position="249"/>
        <end position="259"/>
    </location>
</feature>
<feature type="region of interest" description="Disordered" evidence="1">
    <location>
        <begin position="200"/>
        <end position="259"/>
    </location>
</feature>
<dbReference type="EMBL" id="JAOQNS010000014">
    <property type="protein sequence ID" value="MCW2309697.1"/>
    <property type="molecule type" value="Genomic_DNA"/>
</dbReference>
<evidence type="ECO:0000313" key="3">
    <source>
        <dbReference type="Proteomes" id="UP001209755"/>
    </source>
</evidence>
<accession>A0ABT3HH21</accession>
<proteinExistence type="predicted"/>
<keyword evidence="3" id="KW-1185">Reference proteome</keyword>
<evidence type="ECO:0000313" key="2">
    <source>
        <dbReference type="EMBL" id="MCW2309697.1"/>
    </source>
</evidence>